<reference evidence="2 3" key="1">
    <citation type="submission" date="2015-02" db="EMBL/GenBank/DDBJ databases">
        <title>Improved understanding of the partial-nitritation anammox process through 23 genomes representing the majority of the microbial community.</title>
        <authorList>
            <person name="Speth D.R."/>
            <person name="In T Zandt M."/>
            <person name="Guerrero Cruz S."/>
            <person name="Jetten M.S."/>
            <person name="Dutilh B.E."/>
        </authorList>
    </citation>
    <scope>NUCLEOTIDE SEQUENCE [LARGE SCALE GENOMIC DNA]</scope>
    <source>
        <strain evidence="2">OLB20</strain>
    </source>
</reference>
<dbReference type="Proteomes" id="UP000070457">
    <property type="component" value="Unassembled WGS sequence"/>
</dbReference>
<comment type="caution">
    <text evidence="2">The sequence shown here is derived from an EMBL/GenBank/DDBJ whole genome shotgun (WGS) entry which is preliminary data.</text>
</comment>
<evidence type="ECO:0000256" key="1">
    <source>
        <dbReference type="SAM" id="Phobius"/>
    </source>
</evidence>
<dbReference type="EMBL" id="JYNZ01000002">
    <property type="protein sequence ID" value="KXK27429.1"/>
    <property type="molecule type" value="Genomic_DNA"/>
</dbReference>
<dbReference type="SUPFAM" id="SSF54523">
    <property type="entry name" value="Pili subunits"/>
    <property type="match status" value="1"/>
</dbReference>
<keyword evidence="1" id="KW-0472">Membrane</keyword>
<evidence type="ECO:0000313" key="3">
    <source>
        <dbReference type="Proteomes" id="UP000070457"/>
    </source>
</evidence>
<name>A0A136M0J3_9BACT</name>
<proteinExistence type="predicted"/>
<evidence type="ECO:0000313" key="2">
    <source>
        <dbReference type="EMBL" id="KXK27429.1"/>
    </source>
</evidence>
<dbReference type="PATRIC" id="fig|1617426.3.peg.301"/>
<protein>
    <submittedName>
        <fullName evidence="2">LVIVD repeat protein</fullName>
    </submittedName>
</protein>
<accession>A0A136M0J3</accession>
<dbReference type="InterPro" id="IPR013211">
    <property type="entry name" value="LVIVD"/>
</dbReference>
<dbReference type="STRING" id="1617426.TR69_WS6001000305"/>
<feature type="transmembrane region" description="Helical" evidence="1">
    <location>
        <begin position="12"/>
        <end position="34"/>
    </location>
</feature>
<dbReference type="Pfam" id="PF07963">
    <property type="entry name" value="N_methyl"/>
    <property type="match status" value="1"/>
</dbReference>
<dbReference type="AlphaFoldDB" id="A0A136M0J3"/>
<gene>
    <name evidence="2" type="ORF">TR69_WS6001000305</name>
</gene>
<sequence length="647" mass="69927">MLRRAKKFQGFSVVELLVVIAVITIVLSSVFVFATDAATFTRRTRGFVNAATILQEEMRALLVNKQSLWKSIIDNTEGGEKSLSYTSDTYSIANGPKQNEDYQISFTIDRVFRDDLGTIIYTGGSEDINSRLINFTVSWTGSDGVLLTTEHALIVTNWNTPVWLETIQSDFTNGTGDGIIVTSTNGGALELDLEDEIEPDWCLPFLTSTTYNMQRQGNPTSISAIPNYAYLSTGGNASGPGLDSVSITSDIPPVVTQLDTDSTLSKLNDIYAEPGYVYVTSDDNGAEVGIFDSSNQNNLQYVGYFNASSSTDGNAVWVKGNVGYMTQGSTFRTFDLSSRTGSRPELDSVELIKNGVDMMVVGNYAYIAIQGASIEFQIIDVTNPSNIFAVGQADLNAQSANTVFVNAAGTRAYVGTSNSVSQAEFFIIDTSVKTGNRPIIASYNTNGTTIRDLTVIEQDSRAVLVGTGGEEYQVLDISNELSPSYCGGMQMNQGALGVEGIVDSGNKIWSYVLVDDSGAELTIILGGEFGGGGGGGQGDEYLEEGDYISQVFDTGSTSTQFYSVYWDETLAENTDIQVQIRAGNTADLSAQPWVGPDGTGSTFFTNALGEYTPASINNRRYIQYRVYLTSNKVFTPVLESISINYEN</sequence>
<dbReference type="InterPro" id="IPR045584">
    <property type="entry name" value="Pilin-like"/>
</dbReference>
<dbReference type="InterPro" id="IPR012902">
    <property type="entry name" value="N_methyl_site"/>
</dbReference>
<keyword evidence="1" id="KW-1133">Transmembrane helix</keyword>
<organism evidence="2 3">
    <name type="scientific">candidate division WS6 bacterium OLB20</name>
    <dbReference type="NCBI Taxonomy" id="1617426"/>
    <lineage>
        <taxon>Bacteria</taxon>
        <taxon>Candidatus Dojkabacteria</taxon>
    </lineage>
</organism>
<dbReference type="Pfam" id="PF08309">
    <property type="entry name" value="LVIVD"/>
    <property type="match status" value="1"/>
</dbReference>
<keyword evidence="1" id="KW-0812">Transmembrane</keyword>